<name>A0A0F9G582_9ZZZZ</name>
<protein>
    <submittedName>
        <fullName evidence="1">Uncharacterized protein</fullName>
    </submittedName>
</protein>
<comment type="caution">
    <text evidence="1">The sequence shown here is derived from an EMBL/GenBank/DDBJ whole genome shotgun (WGS) entry which is preliminary data.</text>
</comment>
<reference evidence="1" key="1">
    <citation type="journal article" date="2015" name="Nature">
        <title>Complex archaea that bridge the gap between prokaryotes and eukaryotes.</title>
        <authorList>
            <person name="Spang A."/>
            <person name="Saw J.H."/>
            <person name="Jorgensen S.L."/>
            <person name="Zaremba-Niedzwiedzka K."/>
            <person name="Martijn J."/>
            <person name="Lind A.E."/>
            <person name="van Eijk R."/>
            <person name="Schleper C."/>
            <person name="Guy L."/>
            <person name="Ettema T.J."/>
        </authorList>
    </citation>
    <scope>NUCLEOTIDE SEQUENCE</scope>
</reference>
<evidence type="ECO:0000313" key="1">
    <source>
        <dbReference type="EMBL" id="KKL64740.1"/>
    </source>
</evidence>
<gene>
    <name evidence="1" type="ORF">LCGC14_2161960</name>
</gene>
<dbReference type="EMBL" id="LAZR01027753">
    <property type="protein sequence ID" value="KKL64740.1"/>
    <property type="molecule type" value="Genomic_DNA"/>
</dbReference>
<organism evidence="1">
    <name type="scientific">marine sediment metagenome</name>
    <dbReference type="NCBI Taxonomy" id="412755"/>
    <lineage>
        <taxon>unclassified sequences</taxon>
        <taxon>metagenomes</taxon>
        <taxon>ecological metagenomes</taxon>
    </lineage>
</organism>
<proteinExistence type="predicted"/>
<dbReference type="AlphaFoldDB" id="A0A0F9G582"/>
<sequence>MKFWKYENNNLTPTTYAEEWDTEACELCEHYWDDGMSLHFRRCLKHSTCVDCWNCKGKDLKLKEEE</sequence>
<accession>A0A0F9G582</accession>